<gene>
    <name evidence="4" type="ORF">TUM4630_09400</name>
</gene>
<keyword evidence="1" id="KW-0378">Hydrolase</keyword>
<keyword evidence="2" id="KW-0732">Signal</keyword>
<reference evidence="4 5" key="1">
    <citation type="submission" date="2021-05" db="EMBL/GenBank/DDBJ databases">
        <title>Molecular characterization for Shewanella algae harboring chromosomal blaOXA-55-like strains isolated from clinical and environment sample.</title>
        <authorList>
            <person name="Ohama Y."/>
            <person name="Aoki K."/>
            <person name="Harada S."/>
            <person name="Moriya K."/>
            <person name="Ishii Y."/>
            <person name="Tateda K."/>
        </authorList>
    </citation>
    <scope>NUCLEOTIDE SEQUENCE [LARGE SCALE GENOMIC DNA]</scope>
    <source>
        <strain evidence="4 5">LMG 23746</strain>
    </source>
</reference>
<dbReference type="PANTHER" id="PTHR42776">
    <property type="entry name" value="SERINE PEPTIDASE S9 FAMILY MEMBER"/>
    <property type="match status" value="1"/>
</dbReference>
<dbReference type="Pfam" id="PF00326">
    <property type="entry name" value="Peptidase_S9"/>
    <property type="match status" value="1"/>
</dbReference>
<evidence type="ECO:0000256" key="2">
    <source>
        <dbReference type="SAM" id="SignalP"/>
    </source>
</evidence>
<sequence>MHTLKYLMAALILLSSLHATASDYQRPSAPLQQVLEQTKMVDTRLARDARHIALLHPQTHPSIHELAQSEKKLAGLRISPDNLAQSRPKKRYQFITLINLDNNKRLTIQQQGANIANVQFSPDSQYLSYIAITPRAVDLYLYQLASGQTRRLNASPLNAVFGAKYQWQHDSKAIVTTFAVPQDKQAPLADIGPNISHALGEKAPRRTYQDLIQNQQDEQAFKQLTTSQLAIITLDGQRTNVGQPQINSHFALSPNDQYLIAKQIHAPYSYIVKYYDFAQQVELFGRDGQHIKTLGHIDSGEFRAAGADSVSGGPRLIHWRPDQPDTLVFVLPLDNGDGEQPAALRDEVLNWPAPFTQVPQTLLQMPWRINDLDWAEQGQLFVTENNANKKQERVSILDVSLLGTDNAKPANLWYQKAQRDTYKAPGKLYRDRQQVPALVDITQGKFSHYGIGASAKGYRPFLKQTHLDTKEAKIIWQSANDKLEQVKYVISLSPLKLIIKREDSITPPHLVLIEPHTGSEQLLYQADNELAAYKGMTRQLVNYQRADGLPLSGMLYLPAGYDKSQGPLPLLMWAYPREYKDAKVAAQVNYSVHQYQGISAKGPLPFVAQGFAVFDKVAMPIVGQGHVQPNDSFRSQLVANAKAAIDILSGMGVADPDRVAIGGHSYGAFMVANLLAHSDLFKAGIARSGAYNRSLTPFGFQYEKRNYWEAPDLYQQMSPFTHADKIDEPLLLIHGEMDANSGTYPMQSSRLFNAIRGLGGTAKLVMLPYESHSYAAKESLQHMLWEQQQWLEQYVKPINAGIDKAHSAEAPESIESLE</sequence>
<feature type="domain" description="Peptidase S9 prolyl oligopeptidase catalytic" evidence="3">
    <location>
        <begin position="642"/>
        <end position="796"/>
    </location>
</feature>
<proteinExistence type="predicted"/>
<dbReference type="EMBL" id="BPFB01000008">
    <property type="protein sequence ID" value="GIU44224.1"/>
    <property type="molecule type" value="Genomic_DNA"/>
</dbReference>
<dbReference type="RefSeq" id="WP_119978388.1">
    <property type="nucleotide sequence ID" value="NZ_BPFB01000008.1"/>
</dbReference>
<name>A0ABQ4P9M6_9GAMM</name>
<dbReference type="Gene3D" id="2.120.10.30">
    <property type="entry name" value="TolB, C-terminal domain"/>
    <property type="match status" value="1"/>
</dbReference>
<dbReference type="PANTHER" id="PTHR42776:SF28">
    <property type="entry name" value="GLUTAMYL ENDOPEPTIDASE, CHLOROPLASTIC-RELATED"/>
    <property type="match status" value="1"/>
</dbReference>
<dbReference type="Gene3D" id="3.40.50.1820">
    <property type="entry name" value="alpha/beta hydrolase"/>
    <property type="match status" value="1"/>
</dbReference>
<accession>A0ABQ4P9M6</accession>
<dbReference type="InterPro" id="IPR001375">
    <property type="entry name" value="Peptidase_S9_cat"/>
</dbReference>
<dbReference type="InterPro" id="IPR011042">
    <property type="entry name" value="6-blade_b-propeller_TolB-like"/>
</dbReference>
<dbReference type="SUPFAM" id="SSF53474">
    <property type="entry name" value="alpha/beta-Hydrolases"/>
    <property type="match status" value="1"/>
</dbReference>
<feature type="signal peptide" evidence="2">
    <location>
        <begin position="1"/>
        <end position="21"/>
    </location>
</feature>
<protein>
    <submittedName>
        <fullName evidence="4">Peptidase S9</fullName>
    </submittedName>
</protein>
<keyword evidence="5" id="KW-1185">Reference proteome</keyword>
<evidence type="ECO:0000313" key="4">
    <source>
        <dbReference type="EMBL" id="GIU44224.1"/>
    </source>
</evidence>
<evidence type="ECO:0000256" key="1">
    <source>
        <dbReference type="ARBA" id="ARBA00022801"/>
    </source>
</evidence>
<comment type="caution">
    <text evidence="4">The sequence shown here is derived from an EMBL/GenBank/DDBJ whole genome shotgun (WGS) entry which is preliminary data.</text>
</comment>
<evidence type="ECO:0000313" key="5">
    <source>
        <dbReference type="Proteomes" id="UP000761574"/>
    </source>
</evidence>
<feature type="chain" id="PRO_5047366163" evidence="2">
    <location>
        <begin position="22"/>
        <end position="818"/>
    </location>
</feature>
<evidence type="ECO:0000259" key="3">
    <source>
        <dbReference type="Pfam" id="PF00326"/>
    </source>
</evidence>
<organism evidence="4 5">
    <name type="scientific">Shewanella algidipiscicola</name>
    <dbReference type="NCBI Taxonomy" id="614070"/>
    <lineage>
        <taxon>Bacteria</taxon>
        <taxon>Pseudomonadati</taxon>
        <taxon>Pseudomonadota</taxon>
        <taxon>Gammaproteobacteria</taxon>
        <taxon>Alteromonadales</taxon>
        <taxon>Shewanellaceae</taxon>
        <taxon>Shewanella</taxon>
    </lineage>
</organism>
<dbReference type="InterPro" id="IPR029058">
    <property type="entry name" value="AB_hydrolase_fold"/>
</dbReference>
<dbReference type="SUPFAM" id="SSF82171">
    <property type="entry name" value="DPP6 N-terminal domain-like"/>
    <property type="match status" value="1"/>
</dbReference>
<dbReference type="Proteomes" id="UP000761574">
    <property type="component" value="Unassembled WGS sequence"/>
</dbReference>